<name>A0A3N4UUA8_9RHOB</name>
<dbReference type="GO" id="GO:0016740">
    <property type="term" value="F:transferase activity"/>
    <property type="evidence" value="ECO:0007669"/>
    <property type="project" value="UniProtKB-KW"/>
</dbReference>
<evidence type="ECO:0000256" key="3">
    <source>
        <dbReference type="ARBA" id="ARBA00055068"/>
    </source>
</evidence>
<dbReference type="Pfam" id="PF07722">
    <property type="entry name" value="Peptidase_C26"/>
    <property type="match status" value="1"/>
</dbReference>
<accession>A0A3N4UUA8</accession>
<dbReference type="SUPFAM" id="SSF52317">
    <property type="entry name" value="Class I glutamine amidotransferase-like"/>
    <property type="match status" value="1"/>
</dbReference>
<comment type="catalytic activity">
    <reaction evidence="2">
        <text>4-(gamma-L-glutamylamino)butanoate + H2O = 4-aminobutanoate + L-glutamate</text>
        <dbReference type="Rhea" id="RHEA:19737"/>
        <dbReference type="ChEBI" id="CHEBI:15377"/>
        <dbReference type="ChEBI" id="CHEBI:29985"/>
        <dbReference type="ChEBI" id="CHEBI:58800"/>
        <dbReference type="ChEBI" id="CHEBI:59888"/>
        <dbReference type="EC" id="3.5.1.94"/>
    </reaction>
</comment>
<comment type="pathway">
    <text evidence="4">Amine and polyamine degradation; putrescine degradation; 4-aminobutanoate from putrescine: step 4/4.</text>
</comment>
<comment type="caution">
    <text evidence="6">The sequence shown here is derived from an EMBL/GenBank/DDBJ whole genome shotgun (WGS) entry which is preliminary data.</text>
</comment>
<evidence type="ECO:0000256" key="4">
    <source>
        <dbReference type="ARBA" id="ARBA00060634"/>
    </source>
</evidence>
<proteinExistence type="inferred from homology"/>
<dbReference type="PANTHER" id="PTHR43235:SF1">
    <property type="entry name" value="GLUTAMINE AMIDOTRANSFERASE PB2B2.05-RELATED"/>
    <property type="match status" value="1"/>
</dbReference>
<dbReference type="PROSITE" id="PS51273">
    <property type="entry name" value="GATASE_TYPE_1"/>
    <property type="match status" value="1"/>
</dbReference>
<dbReference type="RefSeq" id="WP_123791321.1">
    <property type="nucleotide sequence ID" value="NZ_RKQK01000001.1"/>
</dbReference>
<reference evidence="6 7" key="1">
    <citation type="submission" date="2018-11" db="EMBL/GenBank/DDBJ databases">
        <title>Genomic Encyclopedia of Type Strains, Phase IV (KMG-IV): sequencing the most valuable type-strain genomes for metagenomic binning, comparative biology and taxonomic classification.</title>
        <authorList>
            <person name="Goeker M."/>
        </authorList>
    </citation>
    <scope>NUCLEOTIDE SEQUENCE [LARGE SCALE GENOMIC DNA]</scope>
    <source>
        <strain evidence="6 7">DSM 104731</strain>
    </source>
</reference>
<dbReference type="GO" id="GO:0033969">
    <property type="term" value="F:gamma-glutamyl-gamma-aminobutyrate hydrolase activity"/>
    <property type="evidence" value="ECO:0007669"/>
    <property type="project" value="UniProtKB-EC"/>
</dbReference>
<evidence type="ECO:0000313" key="7">
    <source>
        <dbReference type="Proteomes" id="UP000269689"/>
    </source>
</evidence>
<dbReference type="FunFam" id="3.40.50.880:FF:000030">
    <property type="entry name" value="Gamma-glutamyl-gamma-aminobutyrate hydrolase PuuD"/>
    <property type="match status" value="1"/>
</dbReference>
<dbReference type="OrthoDB" id="9813383at2"/>
<dbReference type="AlphaFoldDB" id="A0A3N4UUA8"/>
<comment type="function">
    <text evidence="3">Involved in the breakdown of putrescine via hydrolysis of the gamma-glutamyl linkage of gamma-glutamyl-gamma-aminobutyrate.</text>
</comment>
<evidence type="ECO:0000256" key="2">
    <source>
        <dbReference type="ARBA" id="ARBA00052718"/>
    </source>
</evidence>
<gene>
    <name evidence="6" type="ORF">EDD53_0182</name>
</gene>
<dbReference type="GO" id="GO:0006598">
    <property type="term" value="P:polyamine catabolic process"/>
    <property type="evidence" value="ECO:0007669"/>
    <property type="project" value="TreeGrafter"/>
</dbReference>
<comment type="similarity">
    <text evidence="1">Belongs to the peptidase C26 family.</text>
</comment>
<evidence type="ECO:0000256" key="1">
    <source>
        <dbReference type="ARBA" id="ARBA00011083"/>
    </source>
</evidence>
<dbReference type="GO" id="GO:0005829">
    <property type="term" value="C:cytosol"/>
    <property type="evidence" value="ECO:0007669"/>
    <property type="project" value="TreeGrafter"/>
</dbReference>
<evidence type="ECO:0000313" key="6">
    <source>
        <dbReference type="EMBL" id="RPE71069.1"/>
    </source>
</evidence>
<keyword evidence="7" id="KW-1185">Reference proteome</keyword>
<evidence type="ECO:0000256" key="5">
    <source>
        <dbReference type="ARBA" id="ARBA00066788"/>
    </source>
</evidence>
<dbReference type="InterPro" id="IPR029062">
    <property type="entry name" value="Class_I_gatase-like"/>
</dbReference>
<dbReference type="InterPro" id="IPR011697">
    <property type="entry name" value="Peptidase_C26"/>
</dbReference>
<sequence>MTRPIVGIIGNNDLLHGDYPVVSSGKINVDAIAQVADCVPLVIPADPNIMQVEELLEICDGFMLTGGRPNVHPEEYGEIATEAHGTFDRDRDAVALPLVRACVERGQPIFGICRGFQEVNVAMGGTLYPEIRDLPGRDNHRMPPDGTPEEKFALRHEVTVSEGGVFHKVLGATKVMTNTLHGQGIKTAGPRVVIDGYAPDGTPEAIYIKDAKGFTLSVQWHPEWNAALDPVSRALFSAFGRAVKDYALAQN</sequence>
<dbReference type="CDD" id="cd01745">
    <property type="entry name" value="GATase1_2"/>
    <property type="match status" value="1"/>
</dbReference>
<protein>
    <recommendedName>
        <fullName evidence="5">gamma-glutamyl-gamma-aminobutyrate hydrolase</fullName>
        <ecNumber evidence="5">3.5.1.94</ecNumber>
    </recommendedName>
</protein>
<dbReference type="Gene3D" id="3.40.50.880">
    <property type="match status" value="1"/>
</dbReference>
<keyword evidence="6" id="KW-0808">Transferase</keyword>
<dbReference type="InterPro" id="IPR044668">
    <property type="entry name" value="PuuD-like"/>
</dbReference>
<dbReference type="EC" id="3.5.1.94" evidence="5"/>
<dbReference type="Proteomes" id="UP000269689">
    <property type="component" value="Unassembled WGS sequence"/>
</dbReference>
<organism evidence="6 7">
    <name type="scientific">Pacificibacter maritimus</name>
    <dbReference type="NCBI Taxonomy" id="762213"/>
    <lineage>
        <taxon>Bacteria</taxon>
        <taxon>Pseudomonadati</taxon>
        <taxon>Pseudomonadota</taxon>
        <taxon>Alphaproteobacteria</taxon>
        <taxon>Rhodobacterales</taxon>
        <taxon>Roseobacteraceae</taxon>
        <taxon>Pacificibacter</taxon>
    </lineage>
</organism>
<keyword evidence="6" id="KW-0315">Glutamine amidotransferase</keyword>
<dbReference type="EMBL" id="RKQK01000001">
    <property type="protein sequence ID" value="RPE71069.1"/>
    <property type="molecule type" value="Genomic_DNA"/>
</dbReference>
<dbReference type="PANTHER" id="PTHR43235">
    <property type="entry name" value="GLUTAMINE AMIDOTRANSFERASE PB2B2.05-RELATED"/>
    <property type="match status" value="1"/>
</dbReference>